<evidence type="ECO:0000256" key="1">
    <source>
        <dbReference type="SAM" id="MobiDB-lite"/>
    </source>
</evidence>
<protein>
    <recommendedName>
        <fullName evidence="4">RING-type domain-containing protein</fullName>
    </recommendedName>
</protein>
<dbReference type="OMA" id="FNHQRSC"/>
<feature type="region of interest" description="Disordered" evidence="1">
    <location>
        <begin position="134"/>
        <end position="153"/>
    </location>
</feature>
<dbReference type="AlphaFoldDB" id="A0A8S1WCJ0"/>
<organism evidence="2 3">
    <name type="scientific">Paramecium octaurelia</name>
    <dbReference type="NCBI Taxonomy" id="43137"/>
    <lineage>
        <taxon>Eukaryota</taxon>
        <taxon>Sar</taxon>
        <taxon>Alveolata</taxon>
        <taxon>Ciliophora</taxon>
        <taxon>Intramacronucleata</taxon>
        <taxon>Oligohymenophorea</taxon>
        <taxon>Peniculida</taxon>
        <taxon>Parameciidae</taxon>
        <taxon>Paramecium</taxon>
    </lineage>
</organism>
<dbReference type="EMBL" id="CAJJDP010000086">
    <property type="protein sequence ID" value="CAD8186245.1"/>
    <property type="molecule type" value="Genomic_DNA"/>
</dbReference>
<evidence type="ECO:0008006" key="4">
    <source>
        <dbReference type="Google" id="ProtNLM"/>
    </source>
</evidence>
<reference evidence="2" key="1">
    <citation type="submission" date="2021-01" db="EMBL/GenBank/DDBJ databases">
        <authorList>
            <consortium name="Genoscope - CEA"/>
            <person name="William W."/>
        </authorList>
    </citation>
    <scope>NUCLEOTIDE SEQUENCE</scope>
</reference>
<name>A0A8S1WCJ0_PAROT</name>
<proteinExistence type="predicted"/>
<dbReference type="Proteomes" id="UP000683925">
    <property type="component" value="Unassembled WGS sequence"/>
</dbReference>
<gene>
    <name evidence="2" type="ORF">POCTA_138.1.T0870171</name>
</gene>
<feature type="compositionally biased region" description="Low complexity" evidence="1">
    <location>
        <begin position="134"/>
        <end position="144"/>
    </location>
</feature>
<evidence type="ECO:0000313" key="2">
    <source>
        <dbReference type="EMBL" id="CAD8186245.1"/>
    </source>
</evidence>
<accession>A0A8S1WCJ0</accession>
<keyword evidence="3" id="KW-1185">Reference proteome</keyword>
<dbReference type="OrthoDB" id="10267760at2759"/>
<comment type="caution">
    <text evidence="2">The sequence shown here is derived from an EMBL/GenBank/DDBJ whole genome shotgun (WGS) entry which is preliminary data.</text>
</comment>
<evidence type="ECO:0000313" key="3">
    <source>
        <dbReference type="Proteomes" id="UP000683925"/>
    </source>
</evidence>
<sequence length="318" mass="37770">MKSDRPIYKACRLCQKEFLQNEIFNHQRSCTSKSKEIHKSNSSQPQINLQQIQPQPQPYQKSQSLQNNQIYQSSNVDIKLSQQIYEKSNGKVIILDVQPMPAEDNKMYIEQSKQNIYQQPIQQQPIQQYRIQQQPIQQQHIQQSLPPPEKFQKSESNQIDQSDLVKCEHCDGHINSKDKDYHELNCSSVIRFKEIIKEVDYPQVWQKQELPSDPKQFETTNQKIIAQYLKIYPDSKDIIQKGKKLLEEALFKSLKFKKSFDQKTCYFCRNYFKEDEIIYNLQCCLLKCHKNCLHNMLKKSTKCYCCQKELFPKAKVKM</sequence>